<name>A0A9W6GQ84_9FUSO</name>
<keyword evidence="6" id="KW-1185">Reference proteome</keyword>
<accession>A0A9W6GQ84</accession>
<gene>
    <name evidence="5" type="primary">garK</name>
    <name evidence="5" type="ORF">PM10SUCC1_37400</name>
</gene>
<dbReference type="InterPro" id="IPR018193">
    <property type="entry name" value="Glyc_kinase_flavodox-like_fold"/>
</dbReference>
<evidence type="ECO:0000313" key="6">
    <source>
        <dbReference type="Proteomes" id="UP001144471"/>
    </source>
</evidence>
<protein>
    <submittedName>
        <fullName evidence="5">Glycerate kinase</fullName>
    </submittedName>
</protein>
<dbReference type="PANTHER" id="PTHR21599">
    <property type="entry name" value="GLYCERATE KINASE"/>
    <property type="match status" value="1"/>
</dbReference>
<sequence>MKVVVAIDSFKGSLSSYELGETIERGIKRVYGDAEVTKVPIADGGEGTVEALVEGTGGEFIDIEVMGPLMRPVTARYGIMGNGKTAVMEMAAASGLPLVAPEERDPSKTTTYGTGEMIRDAIGRGCREFLVGIGGSATNDAGLGMMQALGYKFFDKYGNELGYGGEIMERVAHIDSSGALPELAECEFLIACDVDNPFHGPRGAAHVYGRQKGASDAMVETLDRGLVVLAETLKKELNKDVAELPGAGAAGGLGGGFVAFLDGRLEPGIDIVLKEVDMAKEIEGADFVITGEGRIDFQSVMGKAPTGVSKLCKEHGIPVIAIAGCVADDADATHDYGIEALFSTINYPVSLEDAMEHDRARLFVEKNVEEIFRLIRVCERKYS</sequence>
<dbReference type="PANTHER" id="PTHR21599:SF0">
    <property type="entry name" value="GLYCERATE KINASE"/>
    <property type="match status" value="1"/>
</dbReference>
<dbReference type="Pfam" id="PF02595">
    <property type="entry name" value="Gly_kinase"/>
    <property type="match status" value="1"/>
</dbReference>
<organism evidence="5 6">
    <name type="scientific">Propionigenium maris DSM 9537</name>
    <dbReference type="NCBI Taxonomy" id="1123000"/>
    <lineage>
        <taxon>Bacteria</taxon>
        <taxon>Fusobacteriati</taxon>
        <taxon>Fusobacteriota</taxon>
        <taxon>Fusobacteriia</taxon>
        <taxon>Fusobacteriales</taxon>
        <taxon>Fusobacteriaceae</taxon>
        <taxon>Propionigenium</taxon>
    </lineage>
</organism>
<dbReference type="GO" id="GO:0008887">
    <property type="term" value="F:glycerate kinase activity"/>
    <property type="evidence" value="ECO:0007669"/>
    <property type="project" value="UniProtKB-UniRule"/>
</dbReference>
<evidence type="ECO:0000256" key="4">
    <source>
        <dbReference type="PIRNR" id="PIRNR006078"/>
    </source>
</evidence>
<evidence type="ECO:0000256" key="2">
    <source>
        <dbReference type="ARBA" id="ARBA00022679"/>
    </source>
</evidence>
<dbReference type="NCBIfam" id="TIGR00045">
    <property type="entry name" value="glycerate kinase"/>
    <property type="match status" value="1"/>
</dbReference>
<dbReference type="PIRSF" id="PIRSF006078">
    <property type="entry name" value="GlxK"/>
    <property type="match status" value="1"/>
</dbReference>
<dbReference type="Gene3D" id="3.90.1510.10">
    <property type="entry name" value="Glycerate kinase, domain 2"/>
    <property type="match status" value="1"/>
</dbReference>
<reference evidence="5" key="1">
    <citation type="submission" date="2022-12" db="EMBL/GenBank/DDBJ databases">
        <title>Reference genome sequencing for broad-spectrum identification of bacterial and archaeal isolates by mass spectrometry.</title>
        <authorList>
            <person name="Sekiguchi Y."/>
            <person name="Tourlousse D.M."/>
        </authorList>
    </citation>
    <scope>NUCLEOTIDE SEQUENCE</scope>
    <source>
        <strain evidence="5">10succ1</strain>
    </source>
</reference>
<dbReference type="SUPFAM" id="SSF110738">
    <property type="entry name" value="Glycerate kinase I"/>
    <property type="match status" value="1"/>
</dbReference>
<dbReference type="InterPro" id="IPR018197">
    <property type="entry name" value="Glycerate_kinase_RE-like"/>
</dbReference>
<keyword evidence="3 4" id="KW-0418">Kinase</keyword>
<dbReference type="InterPro" id="IPR036129">
    <property type="entry name" value="Glycerate_kinase_sf"/>
</dbReference>
<dbReference type="Proteomes" id="UP001144471">
    <property type="component" value="Unassembled WGS sequence"/>
</dbReference>
<dbReference type="AlphaFoldDB" id="A0A9W6GQ84"/>
<evidence type="ECO:0000256" key="3">
    <source>
        <dbReference type="ARBA" id="ARBA00022777"/>
    </source>
</evidence>
<proteinExistence type="inferred from homology"/>
<comment type="caution">
    <text evidence="5">The sequence shown here is derived from an EMBL/GenBank/DDBJ whole genome shotgun (WGS) entry which is preliminary data.</text>
</comment>
<comment type="similarity">
    <text evidence="1 4">Belongs to the glycerate kinase type-1 family.</text>
</comment>
<evidence type="ECO:0000256" key="1">
    <source>
        <dbReference type="ARBA" id="ARBA00006284"/>
    </source>
</evidence>
<evidence type="ECO:0000313" key="5">
    <source>
        <dbReference type="EMBL" id="GLI58226.1"/>
    </source>
</evidence>
<keyword evidence="2 4" id="KW-0808">Transferase</keyword>
<dbReference type="RefSeq" id="WP_281837925.1">
    <property type="nucleotide sequence ID" value="NZ_BSDY01000040.1"/>
</dbReference>
<dbReference type="Gene3D" id="3.40.50.10350">
    <property type="entry name" value="Glycerate kinase, domain 1"/>
    <property type="match status" value="1"/>
</dbReference>
<dbReference type="GO" id="GO:0031388">
    <property type="term" value="P:organic acid phosphorylation"/>
    <property type="evidence" value="ECO:0007669"/>
    <property type="project" value="UniProtKB-UniRule"/>
</dbReference>
<dbReference type="InterPro" id="IPR004381">
    <property type="entry name" value="Glycerate_kinase"/>
</dbReference>
<dbReference type="EMBL" id="BSDY01000040">
    <property type="protein sequence ID" value="GLI58226.1"/>
    <property type="molecule type" value="Genomic_DNA"/>
</dbReference>